<dbReference type="PANTHER" id="PTHR43461:SF1">
    <property type="entry name" value="TRANSMEMBRANE PROTEIN 256"/>
    <property type="match status" value="1"/>
</dbReference>
<dbReference type="Pfam" id="PF04241">
    <property type="entry name" value="DUF423"/>
    <property type="match status" value="1"/>
</dbReference>
<dbReference type="InterPro" id="IPR006696">
    <property type="entry name" value="DUF423"/>
</dbReference>
<name>A0A817QJF2_9BILA</name>
<evidence type="ECO:0000313" key="11">
    <source>
        <dbReference type="EMBL" id="CAF3658099.1"/>
    </source>
</evidence>
<keyword evidence="6 8" id="KW-1133">Transmembrane helix</keyword>
<evidence type="ECO:0000256" key="2">
    <source>
        <dbReference type="ARBA" id="ARBA00006208"/>
    </source>
</evidence>
<reference evidence="10" key="1">
    <citation type="submission" date="2021-02" db="EMBL/GenBank/DDBJ databases">
        <authorList>
            <person name="Nowell W R."/>
        </authorList>
    </citation>
    <scope>NUCLEOTIDE SEQUENCE</scope>
</reference>
<comment type="subcellular location">
    <subcellularLocation>
        <location evidence="1">Membrane</location>
        <topology evidence="1">Multi-pass membrane protein</topology>
    </subcellularLocation>
</comment>
<keyword evidence="4 8" id="KW-0812">Transmembrane</keyword>
<dbReference type="EMBL" id="CAJNYU010003282">
    <property type="protein sequence ID" value="CAF3658099.1"/>
    <property type="molecule type" value="Genomic_DNA"/>
</dbReference>
<dbReference type="Pfam" id="PF10408">
    <property type="entry name" value="Ufd2P_core"/>
    <property type="match status" value="2"/>
</dbReference>
<feature type="transmembrane region" description="Helical" evidence="8">
    <location>
        <begin position="36"/>
        <end position="58"/>
    </location>
</feature>
<evidence type="ECO:0000256" key="7">
    <source>
        <dbReference type="ARBA" id="ARBA00023136"/>
    </source>
</evidence>
<dbReference type="PANTHER" id="PTHR43461">
    <property type="entry name" value="TRANSMEMBRANE PROTEIN 256"/>
    <property type="match status" value="1"/>
</dbReference>
<evidence type="ECO:0000256" key="1">
    <source>
        <dbReference type="ARBA" id="ARBA00004141"/>
    </source>
</evidence>
<evidence type="ECO:0000256" key="3">
    <source>
        <dbReference type="ARBA" id="ARBA00022679"/>
    </source>
</evidence>
<evidence type="ECO:0000313" key="14">
    <source>
        <dbReference type="Proteomes" id="UP000663833"/>
    </source>
</evidence>
<dbReference type="EMBL" id="CAJNYD010000072">
    <property type="protein sequence ID" value="CAF3209292.1"/>
    <property type="molecule type" value="Genomic_DNA"/>
</dbReference>
<feature type="domain" description="Ubiquitin conjugation factor E4 core" evidence="9">
    <location>
        <begin position="101"/>
        <end position="144"/>
    </location>
</feature>
<keyword evidence="3" id="KW-0808">Transferase</keyword>
<dbReference type="InterPro" id="IPR013083">
    <property type="entry name" value="Znf_RING/FYVE/PHD"/>
</dbReference>
<evidence type="ECO:0000256" key="8">
    <source>
        <dbReference type="SAM" id="Phobius"/>
    </source>
</evidence>
<dbReference type="AlphaFoldDB" id="A0A817QJF2"/>
<dbReference type="Proteomes" id="UP000663869">
    <property type="component" value="Unassembled WGS sequence"/>
</dbReference>
<dbReference type="EMBL" id="CAJOBO010001622">
    <property type="protein sequence ID" value="CAF4395540.1"/>
    <property type="molecule type" value="Genomic_DNA"/>
</dbReference>
<comment type="similarity">
    <text evidence="2">Belongs to the TMEM256 family.</text>
</comment>
<evidence type="ECO:0000313" key="13">
    <source>
        <dbReference type="EMBL" id="CAF4551385.1"/>
    </source>
</evidence>
<dbReference type="InterPro" id="IPR019474">
    <property type="entry name" value="Ub_conjug_fac_E4_core"/>
</dbReference>
<evidence type="ECO:0000313" key="12">
    <source>
        <dbReference type="EMBL" id="CAF4395540.1"/>
    </source>
</evidence>
<protein>
    <recommendedName>
        <fullName evidence="9">Ubiquitin conjugation factor E4 core domain-containing protein</fullName>
    </recommendedName>
</protein>
<feature type="transmembrane region" description="Helical" evidence="8">
    <location>
        <begin position="255"/>
        <end position="273"/>
    </location>
</feature>
<dbReference type="Proteomes" id="UP000663862">
    <property type="component" value="Unassembled WGS sequence"/>
</dbReference>
<dbReference type="GO" id="GO:0000151">
    <property type="term" value="C:ubiquitin ligase complex"/>
    <property type="evidence" value="ECO:0007669"/>
    <property type="project" value="InterPro"/>
</dbReference>
<dbReference type="UniPathway" id="UPA00143"/>
<feature type="domain" description="Ubiquitin conjugation factor E4 core" evidence="9">
    <location>
        <begin position="3"/>
        <end position="73"/>
    </location>
</feature>
<comment type="caution">
    <text evidence="10">The sequence shown here is derived from an EMBL/GenBank/DDBJ whole genome shotgun (WGS) entry which is preliminary data.</text>
</comment>
<dbReference type="GO" id="GO:0006511">
    <property type="term" value="P:ubiquitin-dependent protein catabolic process"/>
    <property type="evidence" value="ECO:0007669"/>
    <property type="project" value="InterPro"/>
</dbReference>
<evidence type="ECO:0000259" key="9">
    <source>
        <dbReference type="Pfam" id="PF10408"/>
    </source>
</evidence>
<organism evidence="10 14">
    <name type="scientific">Rotaria socialis</name>
    <dbReference type="NCBI Taxonomy" id="392032"/>
    <lineage>
        <taxon>Eukaryota</taxon>
        <taxon>Metazoa</taxon>
        <taxon>Spiralia</taxon>
        <taxon>Gnathifera</taxon>
        <taxon>Rotifera</taxon>
        <taxon>Eurotatoria</taxon>
        <taxon>Bdelloidea</taxon>
        <taxon>Philodinida</taxon>
        <taxon>Philodinidae</taxon>
        <taxon>Rotaria</taxon>
    </lineage>
</organism>
<evidence type="ECO:0000256" key="6">
    <source>
        <dbReference type="ARBA" id="ARBA00022989"/>
    </source>
</evidence>
<proteinExistence type="inferred from homology"/>
<dbReference type="GO" id="GO:0016020">
    <property type="term" value="C:membrane"/>
    <property type="evidence" value="ECO:0007669"/>
    <property type="project" value="UniProtKB-SubCell"/>
</dbReference>
<dbReference type="Proteomes" id="UP000663833">
    <property type="component" value="Unassembled WGS sequence"/>
</dbReference>
<dbReference type="GO" id="GO:0034450">
    <property type="term" value="F:ubiquitin-ubiquitin ligase activity"/>
    <property type="evidence" value="ECO:0007669"/>
    <property type="project" value="InterPro"/>
</dbReference>
<keyword evidence="5" id="KW-0833">Ubl conjugation pathway</keyword>
<evidence type="ECO:0000256" key="4">
    <source>
        <dbReference type="ARBA" id="ARBA00022692"/>
    </source>
</evidence>
<gene>
    <name evidence="11" type="ORF">FME351_LOCUS24893</name>
    <name evidence="12" type="ORF">HFQ381_LOCUS19706</name>
    <name evidence="10" type="ORF">LUA448_LOCUS2679</name>
    <name evidence="13" type="ORF">TSG867_LOCUS24679</name>
</gene>
<dbReference type="Proteomes" id="UP000663851">
    <property type="component" value="Unassembled WGS sequence"/>
</dbReference>
<sequence>MFIKNADAQNDVLQWIGDCFDENHEKSKEWSSNDPLAAVIFVSDGFLINLTVILLNLAKPFAEPYSPKLFKFDLFVSTELTGQAVAFQQKFNCHRPIYNILQYVSNDEMSYNDQLFPQAVEVLQRINYPPERIAEFQKLHERVKTINAEQKQADDAPDEYLDPITSILMRDPVRITHRSSSAMNRGLALSSTMKNCIRLAGLSGALAICLGAYGSHAMKENTSDELRRLFQLAQTYHLLHSAALLAVPFVSRPHITTPLFLGGLTLFCGPIYYHAIRNDTQFRRVTPYGGMLLIAGWLSIAVL</sequence>
<dbReference type="EMBL" id="CAJOBQ010002295">
    <property type="protein sequence ID" value="CAF4551385.1"/>
    <property type="molecule type" value="Genomic_DNA"/>
</dbReference>
<evidence type="ECO:0000313" key="10">
    <source>
        <dbReference type="EMBL" id="CAF3209292.1"/>
    </source>
</evidence>
<evidence type="ECO:0000256" key="5">
    <source>
        <dbReference type="ARBA" id="ARBA00022786"/>
    </source>
</evidence>
<keyword evidence="7 8" id="KW-0472">Membrane</keyword>
<accession>A0A817QJF2</accession>
<dbReference type="Gene3D" id="3.30.40.10">
    <property type="entry name" value="Zinc/RING finger domain, C3HC4 (zinc finger)"/>
    <property type="match status" value="1"/>
</dbReference>
<dbReference type="GO" id="GO:0016567">
    <property type="term" value="P:protein ubiquitination"/>
    <property type="evidence" value="ECO:0007669"/>
    <property type="project" value="UniProtKB-UniPathway"/>
</dbReference>